<dbReference type="RefSeq" id="WP_120674770.1">
    <property type="nucleotide sequence ID" value="NZ_RBAL01000001.1"/>
</dbReference>
<dbReference type="GO" id="GO:0071949">
    <property type="term" value="F:FAD binding"/>
    <property type="evidence" value="ECO:0007669"/>
    <property type="project" value="InterPro"/>
</dbReference>
<dbReference type="Gene3D" id="3.30.465.10">
    <property type="match status" value="1"/>
</dbReference>
<accession>A0A3A9ZFR9</accession>
<dbReference type="InterPro" id="IPR036318">
    <property type="entry name" value="FAD-bd_PCMH-like_sf"/>
</dbReference>
<dbReference type="InterPro" id="IPR006094">
    <property type="entry name" value="Oxid_FAD_bind_N"/>
</dbReference>
<evidence type="ECO:0000256" key="2">
    <source>
        <dbReference type="ARBA" id="ARBA00005466"/>
    </source>
</evidence>
<dbReference type="InterPro" id="IPR016166">
    <property type="entry name" value="FAD-bd_PCMH"/>
</dbReference>
<dbReference type="InterPro" id="IPR012951">
    <property type="entry name" value="BBE"/>
</dbReference>
<dbReference type="PANTHER" id="PTHR42973:SF39">
    <property type="entry name" value="FAD-BINDING PCMH-TYPE DOMAIN-CONTAINING PROTEIN"/>
    <property type="match status" value="1"/>
</dbReference>
<protein>
    <submittedName>
        <fullName evidence="8">FAD-binding oxidoreductase</fullName>
    </submittedName>
</protein>
<keyword evidence="5" id="KW-0560">Oxidoreductase</keyword>
<dbReference type="InterPro" id="IPR050416">
    <property type="entry name" value="FAD-linked_Oxidoreductase"/>
</dbReference>
<dbReference type="OrthoDB" id="545125at2"/>
<evidence type="ECO:0000313" key="8">
    <source>
        <dbReference type="EMBL" id="RKN47019.1"/>
    </source>
</evidence>
<evidence type="ECO:0000256" key="1">
    <source>
        <dbReference type="ARBA" id="ARBA00001974"/>
    </source>
</evidence>
<gene>
    <name evidence="8" type="ORF">D7294_02205</name>
</gene>
<dbReference type="EMBL" id="RBAL01000001">
    <property type="protein sequence ID" value="RKN47019.1"/>
    <property type="molecule type" value="Genomic_DNA"/>
</dbReference>
<evidence type="ECO:0000256" key="4">
    <source>
        <dbReference type="ARBA" id="ARBA00022827"/>
    </source>
</evidence>
<comment type="cofactor">
    <cofactor evidence="1">
        <name>FAD</name>
        <dbReference type="ChEBI" id="CHEBI:57692"/>
    </cofactor>
</comment>
<evidence type="ECO:0000256" key="3">
    <source>
        <dbReference type="ARBA" id="ARBA00022630"/>
    </source>
</evidence>
<keyword evidence="3" id="KW-0285">Flavoprotein</keyword>
<sequence length="525" mass="56366">MDGIRGTQTAAPGRGTSPAGGRDPGAQGDQAPTVGQEDPRYWYLNTRGLNRRLSGAPATIAQPYSTEQLRRAVQDAVTAGRRIAVRSGGHCLAALVDNPEVQALIDVSQLNAVAYDPAHRAFSVESGAMLGEVYKRLYGRYGVVVPGGTCPTVGIGGYVLGGGFGAMCRRHGLVVDHLYGVETVVVDASGQARTVLATRDPEDPHHDLWWAHTGAGGGNFGVVARFLFRSPGAEGADPARLLPAPPAACRIAQVDWSWEEVTERDFARLLGNHGRWHAENSGVDTEHDTLYSSLTLTSRAGGRLSLAAQLDGSLPDAEERMRSYLAALTAGMRAAGKVTERTTPWMAGVLASLYAALPAGANRYTGTGAYLRRPFTPEQVATLYRHLSDPDYDGIGTVDILSCGGRVNAVDPAATVCAQRDSILKVFLGCAWGDAAADARHARWVREFYRDLYAHTGGVPVPDGATDGSYINYPDAGLADPEWNTSGVPWHTLYFKGNYARLQQVKRRYDPGDRFRHALSVRLPD</sequence>
<dbReference type="AlphaFoldDB" id="A0A3A9ZFR9"/>
<dbReference type="Pfam" id="PF01565">
    <property type="entry name" value="FAD_binding_4"/>
    <property type="match status" value="1"/>
</dbReference>
<feature type="compositionally biased region" description="Polar residues" evidence="6">
    <location>
        <begin position="1"/>
        <end position="10"/>
    </location>
</feature>
<dbReference type="PANTHER" id="PTHR42973">
    <property type="entry name" value="BINDING OXIDOREDUCTASE, PUTATIVE (AFU_ORTHOLOGUE AFUA_1G17690)-RELATED"/>
    <property type="match status" value="1"/>
</dbReference>
<dbReference type="InterPro" id="IPR016169">
    <property type="entry name" value="FAD-bd_PCMH_sub2"/>
</dbReference>
<feature type="domain" description="FAD-binding PCMH-type" evidence="7">
    <location>
        <begin position="53"/>
        <end position="233"/>
    </location>
</feature>
<comment type="caution">
    <text evidence="8">The sequence shown here is derived from an EMBL/GenBank/DDBJ whole genome shotgun (WGS) entry which is preliminary data.</text>
</comment>
<evidence type="ECO:0000313" key="9">
    <source>
        <dbReference type="Proteomes" id="UP000272474"/>
    </source>
</evidence>
<name>A0A3A9ZFR9_9ACTN</name>
<evidence type="ECO:0000256" key="5">
    <source>
        <dbReference type="ARBA" id="ARBA00023002"/>
    </source>
</evidence>
<reference evidence="8 9" key="1">
    <citation type="journal article" date="2014" name="Int. J. Syst. Evol. Microbiol.">
        <title>Streptomyces hoynatensis sp. nov., isolated from deep marine sediment.</title>
        <authorList>
            <person name="Veyisoglu A."/>
            <person name="Sahin N."/>
        </authorList>
    </citation>
    <scope>NUCLEOTIDE SEQUENCE [LARGE SCALE GENOMIC DNA]</scope>
    <source>
        <strain evidence="8 9">KCTC 29097</strain>
    </source>
</reference>
<dbReference type="PROSITE" id="PS51387">
    <property type="entry name" value="FAD_PCMH"/>
    <property type="match status" value="1"/>
</dbReference>
<dbReference type="SUPFAM" id="SSF56176">
    <property type="entry name" value="FAD-binding/transporter-associated domain-like"/>
    <property type="match status" value="1"/>
</dbReference>
<dbReference type="Gene3D" id="3.40.462.20">
    <property type="match status" value="1"/>
</dbReference>
<keyword evidence="9" id="KW-1185">Reference proteome</keyword>
<dbReference type="Proteomes" id="UP000272474">
    <property type="component" value="Unassembled WGS sequence"/>
</dbReference>
<proteinExistence type="inferred from homology"/>
<dbReference type="Pfam" id="PF08031">
    <property type="entry name" value="BBE"/>
    <property type="match status" value="1"/>
</dbReference>
<evidence type="ECO:0000256" key="6">
    <source>
        <dbReference type="SAM" id="MobiDB-lite"/>
    </source>
</evidence>
<keyword evidence="4" id="KW-0274">FAD</keyword>
<evidence type="ECO:0000259" key="7">
    <source>
        <dbReference type="PROSITE" id="PS51387"/>
    </source>
</evidence>
<feature type="region of interest" description="Disordered" evidence="6">
    <location>
        <begin position="1"/>
        <end position="39"/>
    </location>
</feature>
<dbReference type="GO" id="GO:0016491">
    <property type="term" value="F:oxidoreductase activity"/>
    <property type="evidence" value="ECO:0007669"/>
    <property type="project" value="UniProtKB-KW"/>
</dbReference>
<comment type="similarity">
    <text evidence="2">Belongs to the oxygen-dependent FAD-linked oxidoreductase family.</text>
</comment>
<organism evidence="8 9">
    <name type="scientific">Streptomyces hoynatensis</name>
    <dbReference type="NCBI Taxonomy" id="1141874"/>
    <lineage>
        <taxon>Bacteria</taxon>
        <taxon>Bacillati</taxon>
        <taxon>Actinomycetota</taxon>
        <taxon>Actinomycetes</taxon>
        <taxon>Kitasatosporales</taxon>
        <taxon>Streptomycetaceae</taxon>
        <taxon>Streptomyces</taxon>
    </lineage>
</organism>